<feature type="transmembrane region" description="Helical" evidence="1">
    <location>
        <begin position="20"/>
        <end position="38"/>
    </location>
</feature>
<reference evidence="3" key="1">
    <citation type="submission" date="2018-10" db="EMBL/GenBank/DDBJ databases">
        <title>Iterative Subtractive Binning of Freshwater Chronoseries Metagenomes Recovers Nearly Complete Genomes from over Four Hundred Novel Species.</title>
        <authorList>
            <person name="Rodriguez-R L.M."/>
            <person name="Tsementzi D."/>
            <person name="Luo C."/>
            <person name="Konstantinidis K.T."/>
        </authorList>
    </citation>
    <scope>NUCLEOTIDE SEQUENCE</scope>
    <source>
        <strain evidence="3">WB5_2A_028</strain>
    </source>
</reference>
<dbReference type="PANTHER" id="PTHR30590">
    <property type="entry name" value="INNER MEMBRANE PROTEIN"/>
    <property type="match status" value="1"/>
</dbReference>
<evidence type="ECO:0000256" key="1">
    <source>
        <dbReference type="SAM" id="Phobius"/>
    </source>
</evidence>
<dbReference type="EMBL" id="RFXN01000168">
    <property type="protein sequence ID" value="NBR94506.1"/>
    <property type="molecule type" value="Genomic_DNA"/>
</dbReference>
<feature type="domain" description="DUF418" evidence="2">
    <location>
        <begin position="238"/>
        <end position="399"/>
    </location>
</feature>
<protein>
    <submittedName>
        <fullName evidence="3">DUF418 domain-containing protein</fullName>
    </submittedName>
</protein>
<dbReference type="PANTHER" id="PTHR30590:SF2">
    <property type="entry name" value="INNER MEMBRANE PROTEIN"/>
    <property type="match status" value="1"/>
</dbReference>
<gene>
    <name evidence="3" type="ORF">EBT44_06760</name>
</gene>
<feature type="transmembrane region" description="Helical" evidence="1">
    <location>
        <begin position="221"/>
        <end position="238"/>
    </location>
</feature>
<dbReference type="Proteomes" id="UP000740727">
    <property type="component" value="Unassembled WGS sequence"/>
</dbReference>
<proteinExistence type="predicted"/>
<evidence type="ECO:0000259" key="2">
    <source>
        <dbReference type="Pfam" id="PF04235"/>
    </source>
</evidence>
<organism evidence="3 4">
    <name type="scientific">Candidatus Fonsibacter lacus</name>
    <dbReference type="NCBI Taxonomy" id="2576439"/>
    <lineage>
        <taxon>Bacteria</taxon>
        <taxon>Pseudomonadati</taxon>
        <taxon>Pseudomonadota</taxon>
        <taxon>Alphaproteobacteria</taxon>
        <taxon>Candidatus Pelagibacterales</taxon>
        <taxon>Candidatus Pelagibacterales incertae sedis</taxon>
        <taxon>Candidatus Fonsibacter</taxon>
    </lineage>
</organism>
<feature type="transmembrane region" description="Helical" evidence="1">
    <location>
        <begin position="147"/>
        <end position="167"/>
    </location>
</feature>
<keyword evidence="1" id="KW-1133">Transmembrane helix</keyword>
<feature type="non-terminal residue" evidence="3">
    <location>
        <position position="403"/>
    </location>
</feature>
<feature type="transmembrane region" description="Helical" evidence="1">
    <location>
        <begin position="102"/>
        <end position="135"/>
    </location>
</feature>
<feature type="transmembrane region" description="Helical" evidence="1">
    <location>
        <begin position="359"/>
        <end position="379"/>
    </location>
</feature>
<accession>A0A965GE71</accession>
<feature type="transmembrane region" description="Helical" evidence="1">
    <location>
        <begin position="294"/>
        <end position="312"/>
    </location>
</feature>
<feature type="transmembrane region" description="Helical" evidence="1">
    <location>
        <begin position="333"/>
        <end position="353"/>
    </location>
</feature>
<keyword evidence="1" id="KW-0472">Membrane</keyword>
<dbReference type="Pfam" id="PF04235">
    <property type="entry name" value="DUF418"/>
    <property type="match status" value="1"/>
</dbReference>
<feature type="transmembrane region" description="Helical" evidence="1">
    <location>
        <begin position="259"/>
        <end position="288"/>
    </location>
</feature>
<sequence length="403" mass="44888">MPNDTSSEKQDRIQVLDVLRGFALAGILVINAMSILAVKGSTPAFTVDIPVADRTLQDLILFFIESKFFTLFSLLFGIGFAIQIQSAEKQGNAFLPRISRRMAGLLIFGLLHILLLWDGDILVIYAITGTLLILLRKTAYLQIRKWVIALLAVPGVLVLAIFIYTLIARLSASGAQTLAKSDASLAKEFANTDATQKLLQTGFIEGIGERIHTYQDLSPLLFSRIPTVLAMFLIGLFLGRSNFIRQLPEKVEILQKVRFWGLTLGFSLMFLIVLGTKFLPTLSALIAIIEDQYLAGPILCLGYASALTLSFLKNPNRKIYGYFSKVGRMALTNYLTQSLILTFLAYGWGLGLALKLNGFQVLGISFLLYVAQVILSGLWQSKFKYGPLEWVWRCITYWKVLPI</sequence>
<dbReference type="InterPro" id="IPR052529">
    <property type="entry name" value="Bact_Transport_Assoc"/>
</dbReference>
<dbReference type="InterPro" id="IPR007349">
    <property type="entry name" value="DUF418"/>
</dbReference>
<evidence type="ECO:0000313" key="4">
    <source>
        <dbReference type="Proteomes" id="UP000740727"/>
    </source>
</evidence>
<name>A0A965GE71_9PROT</name>
<comment type="caution">
    <text evidence="3">The sequence shown here is derived from an EMBL/GenBank/DDBJ whole genome shotgun (WGS) entry which is preliminary data.</text>
</comment>
<dbReference type="AlphaFoldDB" id="A0A965GE71"/>
<evidence type="ECO:0000313" key="3">
    <source>
        <dbReference type="EMBL" id="NBR94506.1"/>
    </source>
</evidence>
<feature type="transmembrane region" description="Helical" evidence="1">
    <location>
        <begin position="59"/>
        <end position="82"/>
    </location>
</feature>
<keyword evidence="1" id="KW-0812">Transmembrane</keyword>